<accession>A0A4Y2KLN6</accession>
<evidence type="ECO:0000313" key="3">
    <source>
        <dbReference type="Proteomes" id="UP000499080"/>
    </source>
</evidence>
<dbReference type="Proteomes" id="UP000499080">
    <property type="component" value="Unassembled WGS sequence"/>
</dbReference>
<gene>
    <name evidence="2" type="ORF">AVEN_149187_1</name>
    <name evidence="1" type="ORF">AVEN_53760_1</name>
</gene>
<reference evidence="2 3" key="1">
    <citation type="journal article" date="2019" name="Sci. Rep.">
        <title>Orb-weaving spider Araneus ventricosus genome elucidates the spidroin gene catalogue.</title>
        <authorList>
            <person name="Kono N."/>
            <person name="Nakamura H."/>
            <person name="Ohtoshi R."/>
            <person name="Moran D.A.P."/>
            <person name="Shinohara A."/>
            <person name="Yoshida Y."/>
            <person name="Fujiwara M."/>
            <person name="Mori M."/>
            <person name="Tomita M."/>
            <person name="Arakawa K."/>
        </authorList>
    </citation>
    <scope>NUCLEOTIDE SEQUENCE [LARGE SCALE GENOMIC DNA]</scope>
</reference>
<organism evidence="2 3">
    <name type="scientific">Araneus ventricosus</name>
    <name type="common">Orbweaver spider</name>
    <name type="synonym">Epeira ventricosa</name>
    <dbReference type="NCBI Taxonomy" id="182803"/>
    <lineage>
        <taxon>Eukaryota</taxon>
        <taxon>Metazoa</taxon>
        <taxon>Ecdysozoa</taxon>
        <taxon>Arthropoda</taxon>
        <taxon>Chelicerata</taxon>
        <taxon>Arachnida</taxon>
        <taxon>Araneae</taxon>
        <taxon>Araneomorphae</taxon>
        <taxon>Entelegynae</taxon>
        <taxon>Araneoidea</taxon>
        <taxon>Araneidae</taxon>
        <taxon>Araneus</taxon>
    </lineage>
</organism>
<comment type="caution">
    <text evidence="2">The sequence shown here is derived from an EMBL/GenBank/DDBJ whole genome shotgun (WGS) entry which is preliminary data.</text>
</comment>
<keyword evidence="3" id="KW-1185">Reference proteome</keyword>
<evidence type="ECO:0000313" key="1">
    <source>
        <dbReference type="EMBL" id="GBN03231.1"/>
    </source>
</evidence>
<protein>
    <submittedName>
        <fullName evidence="2">Uncharacterized protein</fullName>
    </submittedName>
</protein>
<dbReference type="AlphaFoldDB" id="A0A4Y2KLN6"/>
<proteinExistence type="predicted"/>
<sequence>MGFRRSRCICENCKEPVLSLRDEDSARQVVSSAAVAIDTGYLRRNPFRIGRRSFKFVTLAHGALSSKWEGTWNCGKIEETNDQLLSQTDVKY</sequence>
<dbReference type="EMBL" id="BGPR01195488">
    <property type="protein sequence ID" value="GBN03285.1"/>
    <property type="molecule type" value="Genomic_DNA"/>
</dbReference>
<evidence type="ECO:0000313" key="2">
    <source>
        <dbReference type="EMBL" id="GBN03285.1"/>
    </source>
</evidence>
<dbReference type="EMBL" id="BGPR01195471">
    <property type="protein sequence ID" value="GBN03231.1"/>
    <property type="molecule type" value="Genomic_DNA"/>
</dbReference>
<name>A0A4Y2KLN6_ARAVE</name>